<accession>A0A2Z2P8B6</accession>
<reference evidence="2 3" key="1">
    <citation type="submission" date="2016-12" db="EMBL/GenBank/DDBJ databases">
        <authorList>
            <person name="Song W.-J."/>
            <person name="Kurnit D.M."/>
        </authorList>
    </citation>
    <scope>NUCLEOTIDE SEQUENCE [LARGE SCALE GENOMIC DNA]</scope>
    <source>
        <strain evidence="2 3">IMCC3135</strain>
    </source>
</reference>
<proteinExistence type="predicted"/>
<dbReference type="AlphaFoldDB" id="A0A2Z2P8B6"/>
<organism evidence="2 3">
    <name type="scientific">Granulosicoccus antarcticus IMCC3135</name>
    <dbReference type="NCBI Taxonomy" id="1192854"/>
    <lineage>
        <taxon>Bacteria</taxon>
        <taxon>Pseudomonadati</taxon>
        <taxon>Pseudomonadota</taxon>
        <taxon>Gammaproteobacteria</taxon>
        <taxon>Chromatiales</taxon>
        <taxon>Granulosicoccaceae</taxon>
        <taxon>Granulosicoccus</taxon>
    </lineage>
</organism>
<protein>
    <recommendedName>
        <fullName evidence="4">Secreted protein</fullName>
    </recommendedName>
</protein>
<feature type="chain" id="PRO_5016329729" description="Secreted protein" evidence="1">
    <location>
        <begin position="24"/>
        <end position="288"/>
    </location>
</feature>
<name>A0A2Z2P8B6_9GAMM</name>
<evidence type="ECO:0000313" key="2">
    <source>
        <dbReference type="EMBL" id="ASJ76094.1"/>
    </source>
</evidence>
<dbReference type="Proteomes" id="UP000250079">
    <property type="component" value="Chromosome"/>
</dbReference>
<keyword evidence="3" id="KW-1185">Reference proteome</keyword>
<evidence type="ECO:0000256" key="1">
    <source>
        <dbReference type="SAM" id="SignalP"/>
    </source>
</evidence>
<evidence type="ECO:0000313" key="3">
    <source>
        <dbReference type="Proteomes" id="UP000250079"/>
    </source>
</evidence>
<feature type="signal peptide" evidence="1">
    <location>
        <begin position="1"/>
        <end position="23"/>
    </location>
</feature>
<sequence>MACSLAQLVIITPLLVAGPCAWASDIVGQAINYSDPFELNPAELDPIRFTRSKIERGGDGSSNVESDVYQGRDNHIAARQTEFSFKLKPKLPDFSRKGAYGLDLFTEPRLDVHSRLMGPARIGEVIPELNDGFAYSAGLRIEHEDKDINGTAYVSSSLLGLSYGRLGRLWYGGIDVNLEQFTDDATGVEQPDVLSLDFTTGRRLGFTGLSTNSPLWLVSVQGNLDLLDEPRGDEVGAKVDWYLNPSLFWQQPGFTFSAQMQLPVEFETLDDDGEPDYRLRAVFEKQFK</sequence>
<keyword evidence="1" id="KW-0732">Signal</keyword>
<gene>
    <name evidence="2" type="ORF">IMCC3135_30225</name>
</gene>
<evidence type="ECO:0008006" key="4">
    <source>
        <dbReference type="Google" id="ProtNLM"/>
    </source>
</evidence>
<dbReference type="EMBL" id="CP018632">
    <property type="protein sequence ID" value="ASJ76094.1"/>
    <property type="molecule type" value="Genomic_DNA"/>
</dbReference>
<dbReference type="RefSeq" id="WP_088920910.1">
    <property type="nucleotide sequence ID" value="NZ_CP018632.1"/>
</dbReference>
<dbReference type="OrthoDB" id="5450709at2"/>
<dbReference type="KEGG" id="gai:IMCC3135_30225"/>